<dbReference type="Proteomes" id="UP001147653">
    <property type="component" value="Unassembled WGS sequence"/>
</dbReference>
<dbReference type="InterPro" id="IPR050072">
    <property type="entry name" value="Peptidase_M20A"/>
</dbReference>
<keyword evidence="4" id="KW-0479">Metal-binding</keyword>
<evidence type="ECO:0000313" key="9">
    <source>
        <dbReference type="EMBL" id="MDA0179677.1"/>
    </source>
</evidence>
<keyword evidence="10" id="KW-1185">Reference proteome</keyword>
<protein>
    <submittedName>
        <fullName evidence="9">ArgE/DapE family deacylase</fullName>
        <ecNumber evidence="9">3.4.-.-</ecNumber>
    </submittedName>
</protein>
<evidence type="ECO:0000313" key="10">
    <source>
        <dbReference type="Proteomes" id="UP001147653"/>
    </source>
</evidence>
<comment type="similarity">
    <text evidence="3">Belongs to the peptidase M20A family.</text>
</comment>
<dbReference type="InterPro" id="IPR002933">
    <property type="entry name" value="Peptidase_M20"/>
</dbReference>
<organism evidence="9 10">
    <name type="scientific">Solirubrobacter phytolaccae</name>
    <dbReference type="NCBI Taxonomy" id="1404360"/>
    <lineage>
        <taxon>Bacteria</taxon>
        <taxon>Bacillati</taxon>
        <taxon>Actinomycetota</taxon>
        <taxon>Thermoleophilia</taxon>
        <taxon>Solirubrobacterales</taxon>
        <taxon>Solirubrobacteraceae</taxon>
        <taxon>Solirubrobacter</taxon>
    </lineage>
</organism>
<dbReference type="NCBIfam" id="TIGR01910">
    <property type="entry name" value="DapE-ArgE"/>
    <property type="match status" value="1"/>
</dbReference>
<dbReference type="SUPFAM" id="SSF53187">
    <property type="entry name" value="Zn-dependent exopeptidases"/>
    <property type="match status" value="1"/>
</dbReference>
<evidence type="ECO:0000256" key="2">
    <source>
        <dbReference type="ARBA" id="ARBA00001947"/>
    </source>
</evidence>
<accession>A0A9X3N7G1</accession>
<dbReference type="InterPro" id="IPR010182">
    <property type="entry name" value="ArgE/DapE"/>
</dbReference>
<dbReference type="InterPro" id="IPR011650">
    <property type="entry name" value="Peptidase_M20_dimer"/>
</dbReference>
<evidence type="ECO:0000259" key="8">
    <source>
        <dbReference type="Pfam" id="PF07687"/>
    </source>
</evidence>
<keyword evidence="6" id="KW-0862">Zinc</keyword>
<evidence type="ECO:0000256" key="3">
    <source>
        <dbReference type="ARBA" id="ARBA00006247"/>
    </source>
</evidence>
<dbReference type="Gene3D" id="3.30.70.360">
    <property type="match status" value="1"/>
</dbReference>
<dbReference type="SUPFAM" id="SSF55031">
    <property type="entry name" value="Bacterial exopeptidase dimerisation domain"/>
    <property type="match status" value="1"/>
</dbReference>
<evidence type="ECO:0000256" key="7">
    <source>
        <dbReference type="ARBA" id="ARBA00023285"/>
    </source>
</evidence>
<dbReference type="AlphaFoldDB" id="A0A9X3N7G1"/>
<gene>
    <name evidence="9" type="ORF">OJ997_05170</name>
</gene>
<dbReference type="InterPro" id="IPR036264">
    <property type="entry name" value="Bact_exopeptidase_dim_dom"/>
</dbReference>
<feature type="domain" description="Peptidase M20 dimerisation" evidence="8">
    <location>
        <begin position="191"/>
        <end position="297"/>
    </location>
</feature>
<dbReference type="EC" id="3.4.-.-" evidence="9"/>
<proteinExistence type="inferred from homology"/>
<dbReference type="Pfam" id="PF07687">
    <property type="entry name" value="M20_dimer"/>
    <property type="match status" value="1"/>
</dbReference>
<evidence type="ECO:0000256" key="5">
    <source>
        <dbReference type="ARBA" id="ARBA00022801"/>
    </source>
</evidence>
<dbReference type="GO" id="GO:0016787">
    <property type="term" value="F:hydrolase activity"/>
    <property type="evidence" value="ECO:0007669"/>
    <property type="project" value="UniProtKB-KW"/>
</dbReference>
<reference evidence="9" key="1">
    <citation type="submission" date="2022-10" db="EMBL/GenBank/DDBJ databases">
        <title>The WGS of Solirubrobacter phytolaccae KCTC 29190.</title>
        <authorList>
            <person name="Jiang Z."/>
        </authorList>
    </citation>
    <scope>NUCLEOTIDE SEQUENCE</scope>
    <source>
        <strain evidence="9">KCTC 29190</strain>
    </source>
</reference>
<dbReference type="PANTHER" id="PTHR43808">
    <property type="entry name" value="ACETYLORNITHINE DEACETYLASE"/>
    <property type="match status" value="1"/>
</dbReference>
<dbReference type="RefSeq" id="WP_270023975.1">
    <property type="nucleotide sequence ID" value="NZ_JAPDDP010000006.1"/>
</dbReference>
<dbReference type="Pfam" id="PF01546">
    <property type="entry name" value="Peptidase_M20"/>
    <property type="match status" value="1"/>
</dbReference>
<sequence>MDLRSAVDAGWNRQLALLKELVRVPSTLGNELAAQELVAEELRSIGLQPQLWDVNPDVPGASPPLMGYAGRPNVTARLAGLGGGRSLTFNGHIDVVPATLEHRWSYDPWGAEIDGGRMYGRGAADMKAGVVAMLGAVRALSEAGLRGDVFVETVVEEECTGNGAAACRARCPRTDAALIPEPFNHAALEAQVGVLWARLTVHGKAAHAERADQAINAALAAMPVIERIKALEAEVNAEPRSRWFADHAHPFNYNVGVLQAGDWASSVPEECIVEVRLGVDVDADLDEVMSRFEAAVRVPVEWRGFRAHGFGLERSLPLFDVLGRAHALVHDDELEWLAFTGTTDARAFVVHEGVPATCYGPIGGNLHAPDEWVDLESVRATTLVLALAAAEWCA</sequence>
<dbReference type="NCBIfam" id="NF005306">
    <property type="entry name" value="PRK06837.1"/>
    <property type="match status" value="1"/>
</dbReference>
<evidence type="ECO:0000256" key="1">
    <source>
        <dbReference type="ARBA" id="ARBA00001941"/>
    </source>
</evidence>
<dbReference type="PANTHER" id="PTHR43808:SF25">
    <property type="entry name" value="PEPTIDASE M20 DIMERISATION DOMAIN-CONTAINING PROTEIN"/>
    <property type="match status" value="1"/>
</dbReference>
<dbReference type="GO" id="GO:0046872">
    <property type="term" value="F:metal ion binding"/>
    <property type="evidence" value="ECO:0007669"/>
    <property type="project" value="UniProtKB-KW"/>
</dbReference>
<comment type="cofactor">
    <cofactor evidence="2">
        <name>Zn(2+)</name>
        <dbReference type="ChEBI" id="CHEBI:29105"/>
    </cofactor>
</comment>
<comment type="caution">
    <text evidence="9">The sequence shown here is derived from an EMBL/GenBank/DDBJ whole genome shotgun (WGS) entry which is preliminary data.</text>
</comment>
<keyword evidence="7" id="KW-0170">Cobalt</keyword>
<dbReference type="EMBL" id="JAPDDP010000006">
    <property type="protein sequence ID" value="MDA0179677.1"/>
    <property type="molecule type" value="Genomic_DNA"/>
</dbReference>
<dbReference type="Gene3D" id="3.40.630.10">
    <property type="entry name" value="Zn peptidases"/>
    <property type="match status" value="1"/>
</dbReference>
<name>A0A9X3N7G1_9ACTN</name>
<keyword evidence="5 9" id="KW-0378">Hydrolase</keyword>
<evidence type="ECO:0000256" key="6">
    <source>
        <dbReference type="ARBA" id="ARBA00022833"/>
    </source>
</evidence>
<evidence type="ECO:0000256" key="4">
    <source>
        <dbReference type="ARBA" id="ARBA00022723"/>
    </source>
</evidence>
<comment type="cofactor">
    <cofactor evidence="1">
        <name>Co(2+)</name>
        <dbReference type="ChEBI" id="CHEBI:48828"/>
    </cofactor>
</comment>